<feature type="transmembrane region" description="Helical" evidence="1">
    <location>
        <begin position="47"/>
        <end position="67"/>
    </location>
</feature>
<organism evidence="2 3">
    <name type="scientific">Bos mutus</name>
    <name type="common">wild yak</name>
    <dbReference type="NCBI Taxonomy" id="72004"/>
    <lineage>
        <taxon>Eukaryota</taxon>
        <taxon>Metazoa</taxon>
        <taxon>Chordata</taxon>
        <taxon>Craniata</taxon>
        <taxon>Vertebrata</taxon>
        <taxon>Euteleostomi</taxon>
        <taxon>Mammalia</taxon>
        <taxon>Eutheria</taxon>
        <taxon>Laurasiatheria</taxon>
        <taxon>Artiodactyla</taxon>
        <taxon>Ruminantia</taxon>
        <taxon>Pecora</taxon>
        <taxon>Bovidae</taxon>
        <taxon>Bovinae</taxon>
        <taxon>Bos</taxon>
    </lineage>
</organism>
<dbReference type="EMBL" id="VBQZ03000044">
    <property type="protein sequence ID" value="MXQ88292.1"/>
    <property type="molecule type" value="Genomic_DNA"/>
</dbReference>
<keyword evidence="1" id="KW-0812">Transmembrane</keyword>
<evidence type="ECO:0000256" key="1">
    <source>
        <dbReference type="SAM" id="Phobius"/>
    </source>
</evidence>
<proteinExistence type="predicted"/>
<reference evidence="2" key="1">
    <citation type="submission" date="2019-10" db="EMBL/GenBank/DDBJ databases">
        <title>The sequence and de novo assembly of the wild yak genome.</title>
        <authorList>
            <person name="Liu Y."/>
        </authorList>
    </citation>
    <scope>NUCLEOTIDE SEQUENCE [LARGE SCALE GENOMIC DNA]</scope>
    <source>
        <strain evidence="2">WY2019</strain>
    </source>
</reference>
<protein>
    <submittedName>
        <fullName evidence="2">Uncharacterized protein</fullName>
    </submittedName>
</protein>
<sequence length="124" mass="13986">MRGASDVKNIFQQQRQLDLLTITSPGEKRLFSGSNLFKRRFVSHKCAVLYVGYICAVLTTGTPIMSVQQHCVDTIQQTSQCLKNVGLKTIQNSQSRVSKMRELGPNIHQRIIAQLFQTCISPYV</sequence>
<accession>A0A6B0RFV5</accession>
<keyword evidence="1" id="KW-0472">Membrane</keyword>
<evidence type="ECO:0000313" key="3">
    <source>
        <dbReference type="Proteomes" id="UP000322234"/>
    </source>
</evidence>
<dbReference type="AlphaFoldDB" id="A0A6B0RFV5"/>
<gene>
    <name evidence="2" type="ORF">E5288_WYG017208</name>
</gene>
<name>A0A6B0RFV5_9CETA</name>
<evidence type="ECO:0000313" key="2">
    <source>
        <dbReference type="EMBL" id="MXQ88292.1"/>
    </source>
</evidence>
<keyword evidence="3" id="KW-1185">Reference proteome</keyword>
<dbReference type="Proteomes" id="UP000322234">
    <property type="component" value="Unassembled WGS sequence"/>
</dbReference>
<keyword evidence="1" id="KW-1133">Transmembrane helix</keyword>
<comment type="caution">
    <text evidence="2">The sequence shown here is derived from an EMBL/GenBank/DDBJ whole genome shotgun (WGS) entry which is preliminary data.</text>
</comment>